<proteinExistence type="inferred from homology"/>
<evidence type="ECO:0008006" key="5">
    <source>
        <dbReference type="Google" id="ProtNLM"/>
    </source>
</evidence>
<dbReference type="FunFam" id="3.40.50.720:FF:000084">
    <property type="entry name" value="Short-chain dehydrogenase reductase"/>
    <property type="match status" value="1"/>
</dbReference>
<dbReference type="RefSeq" id="WP_106189966.1">
    <property type="nucleotide sequence ID" value="NZ_PVTF01000008.1"/>
</dbReference>
<protein>
    <recommendedName>
        <fullName evidence="5">3-oxoacyl-[acyl-carrier protein] reductase</fullName>
    </recommendedName>
</protein>
<dbReference type="AlphaFoldDB" id="A0A2T0SZ44"/>
<dbReference type="SUPFAM" id="SSF51735">
    <property type="entry name" value="NAD(P)-binding Rossmann-fold domains"/>
    <property type="match status" value="1"/>
</dbReference>
<sequence length="244" mass="25128">MTKVCVVSGSARGLGAAIAERMSEAGYAVVGLDLGYPEDRDLSTLPDEAKPGVYPVHGDISDRDAVLKLVAVVNERLGGPHVVVNNAAWIHYALLPDVEEEVLDRMIAIGIKGMVWLSQGAAKAMGDDGGSIINITSITSTTGFPRATMYGALKGAGASMTRQLAVELAPNGIRVNAVAPGFVPTPGSLDVVDAAGVDRRQSRTPLRLATPLDIANAVAFLASDQAGAITGQTLVVDGGLTVSL</sequence>
<evidence type="ECO:0000313" key="3">
    <source>
        <dbReference type="EMBL" id="PRY38685.1"/>
    </source>
</evidence>
<dbReference type="PANTHER" id="PTHR43639:SF1">
    <property type="entry name" value="SHORT-CHAIN DEHYDROGENASE_REDUCTASE FAMILY PROTEIN"/>
    <property type="match status" value="1"/>
</dbReference>
<accession>A0A2T0SZ44</accession>
<reference evidence="3 4" key="1">
    <citation type="submission" date="2018-03" db="EMBL/GenBank/DDBJ databases">
        <title>Genomic Encyclopedia of Archaeal and Bacterial Type Strains, Phase II (KMG-II): from individual species to whole genera.</title>
        <authorList>
            <person name="Goeker M."/>
        </authorList>
    </citation>
    <scope>NUCLEOTIDE SEQUENCE [LARGE SCALE GENOMIC DNA]</scope>
    <source>
        <strain evidence="3 4">DSM 44720</strain>
    </source>
</reference>
<dbReference type="InterPro" id="IPR036291">
    <property type="entry name" value="NAD(P)-bd_dom_sf"/>
</dbReference>
<evidence type="ECO:0000256" key="2">
    <source>
        <dbReference type="ARBA" id="ARBA00023002"/>
    </source>
</evidence>
<keyword evidence="4" id="KW-1185">Reference proteome</keyword>
<organism evidence="3 4">
    <name type="scientific">Umezawaea tangerina</name>
    <dbReference type="NCBI Taxonomy" id="84725"/>
    <lineage>
        <taxon>Bacteria</taxon>
        <taxon>Bacillati</taxon>
        <taxon>Actinomycetota</taxon>
        <taxon>Actinomycetes</taxon>
        <taxon>Pseudonocardiales</taxon>
        <taxon>Pseudonocardiaceae</taxon>
        <taxon>Umezawaea</taxon>
    </lineage>
</organism>
<dbReference type="EMBL" id="PVTF01000008">
    <property type="protein sequence ID" value="PRY38685.1"/>
    <property type="molecule type" value="Genomic_DNA"/>
</dbReference>
<dbReference type="Pfam" id="PF13561">
    <property type="entry name" value="adh_short_C2"/>
    <property type="match status" value="1"/>
</dbReference>
<dbReference type="PRINTS" id="PR00080">
    <property type="entry name" value="SDRFAMILY"/>
</dbReference>
<name>A0A2T0SZ44_9PSEU</name>
<gene>
    <name evidence="3" type="ORF">CLV43_10885</name>
</gene>
<dbReference type="PRINTS" id="PR00081">
    <property type="entry name" value="GDHRDH"/>
</dbReference>
<dbReference type="CDD" id="cd05233">
    <property type="entry name" value="SDR_c"/>
    <property type="match status" value="1"/>
</dbReference>
<dbReference type="PANTHER" id="PTHR43639">
    <property type="entry name" value="OXIDOREDUCTASE, SHORT-CHAIN DEHYDROGENASE/REDUCTASE FAMILY (AFU_ORTHOLOGUE AFUA_5G02870)"/>
    <property type="match status" value="1"/>
</dbReference>
<keyword evidence="2" id="KW-0560">Oxidoreductase</keyword>
<comment type="similarity">
    <text evidence="1">Belongs to the short-chain dehydrogenases/reductases (SDR) family.</text>
</comment>
<evidence type="ECO:0000313" key="4">
    <source>
        <dbReference type="Proteomes" id="UP000239494"/>
    </source>
</evidence>
<dbReference type="Gene3D" id="3.40.50.720">
    <property type="entry name" value="NAD(P)-binding Rossmann-like Domain"/>
    <property type="match status" value="1"/>
</dbReference>
<evidence type="ECO:0000256" key="1">
    <source>
        <dbReference type="ARBA" id="ARBA00006484"/>
    </source>
</evidence>
<comment type="caution">
    <text evidence="3">The sequence shown here is derived from an EMBL/GenBank/DDBJ whole genome shotgun (WGS) entry which is preliminary data.</text>
</comment>
<dbReference type="InterPro" id="IPR002347">
    <property type="entry name" value="SDR_fam"/>
</dbReference>
<dbReference type="OrthoDB" id="517007at2"/>
<dbReference type="GO" id="GO:0016491">
    <property type="term" value="F:oxidoreductase activity"/>
    <property type="evidence" value="ECO:0007669"/>
    <property type="project" value="UniProtKB-KW"/>
</dbReference>
<dbReference type="Proteomes" id="UP000239494">
    <property type="component" value="Unassembled WGS sequence"/>
</dbReference>